<evidence type="ECO:0000313" key="2">
    <source>
        <dbReference type="Proteomes" id="UP000076079"/>
    </source>
</evidence>
<organism evidence="1 2">
    <name type="scientific">Luteitalea pratensis</name>
    <dbReference type="NCBI Taxonomy" id="1855912"/>
    <lineage>
        <taxon>Bacteria</taxon>
        <taxon>Pseudomonadati</taxon>
        <taxon>Acidobacteriota</taxon>
        <taxon>Vicinamibacteria</taxon>
        <taxon>Vicinamibacterales</taxon>
        <taxon>Vicinamibacteraceae</taxon>
        <taxon>Luteitalea</taxon>
    </lineage>
</organism>
<reference evidence="2" key="2">
    <citation type="submission" date="2016-04" db="EMBL/GenBank/DDBJ databases">
        <title>First Complete Genome Sequence of a Subdivision 6 Acidobacterium.</title>
        <authorList>
            <person name="Huang S."/>
            <person name="Vieira S."/>
            <person name="Bunk B."/>
            <person name="Riedel T."/>
            <person name="Sproeer C."/>
            <person name="Overmann J."/>
        </authorList>
    </citation>
    <scope>NUCLEOTIDE SEQUENCE [LARGE SCALE GENOMIC DNA]</scope>
    <source>
        <strain evidence="2">DSM 100886 HEG_-6_39</strain>
    </source>
</reference>
<keyword evidence="2" id="KW-1185">Reference proteome</keyword>
<name>A0A143PYH2_LUTPR</name>
<dbReference type="Proteomes" id="UP000076079">
    <property type="component" value="Chromosome"/>
</dbReference>
<gene>
    <name evidence="1" type="ORF">LuPra_06158</name>
</gene>
<reference evidence="1 2" key="1">
    <citation type="journal article" date="2016" name="Genome Announc.">
        <title>First Complete Genome Sequence of a Subdivision 6 Acidobacterium Strain.</title>
        <authorList>
            <person name="Huang S."/>
            <person name="Vieira S."/>
            <person name="Bunk B."/>
            <person name="Riedel T."/>
            <person name="Sproer C."/>
            <person name="Overmann J."/>
        </authorList>
    </citation>
    <scope>NUCLEOTIDE SEQUENCE [LARGE SCALE GENOMIC DNA]</scope>
    <source>
        <strain evidence="2">DSM 100886 HEG_-6_39</strain>
    </source>
</reference>
<dbReference type="AlphaFoldDB" id="A0A143PYH2"/>
<proteinExistence type="predicted"/>
<protein>
    <submittedName>
        <fullName evidence="1">Uncharacterized protein</fullName>
    </submittedName>
</protein>
<dbReference type="EMBL" id="CP015136">
    <property type="protein sequence ID" value="AMY12874.1"/>
    <property type="molecule type" value="Genomic_DNA"/>
</dbReference>
<accession>A0A143PYH2</accession>
<dbReference type="GO" id="GO:0006355">
    <property type="term" value="P:regulation of DNA-templated transcription"/>
    <property type="evidence" value="ECO:0007669"/>
    <property type="project" value="InterPro"/>
</dbReference>
<evidence type="ECO:0000313" key="1">
    <source>
        <dbReference type="EMBL" id="AMY12874.1"/>
    </source>
</evidence>
<sequence>MRRIDNLARRWDVSKSEVLRRALRIADEQSTRSERVEALKQLQVSMDLSRERAEGWVADIRAERDAWPTPGDGQ</sequence>
<dbReference type="KEGG" id="abac:LuPra_06158"/>